<accession>A0A7J6D795</accession>
<name>A0A7J6D795_9TELE</name>
<gene>
    <name evidence="1" type="ORF">G5714_002635</name>
</gene>
<keyword evidence="2" id="KW-1185">Reference proteome</keyword>
<dbReference type="AlphaFoldDB" id="A0A7J6D795"/>
<proteinExistence type="predicted"/>
<reference evidence="1 2" key="1">
    <citation type="submission" date="2020-04" db="EMBL/GenBank/DDBJ databases">
        <title>Chromosome-level genome assembly of a cyprinid fish Onychostoma macrolepis by integration of Nanopore Sequencing, Bionano and Hi-C technology.</title>
        <authorList>
            <person name="Wang D."/>
        </authorList>
    </citation>
    <scope>NUCLEOTIDE SEQUENCE [LARGE SCALE GENOMIC DNA]</scope>
    <source>
        <strain evidence="1">SWU-2019</strain>
        <tissue evidence="1">Muscle</tissue>
    </source>
</reference>
<organism evidence="1 2">
    <name type="scientific">Onychostoma macrolepis</name>
    <dbReference type="NCBI Taxonomy" id="369639"/>
    <lineage>
        <taxon>Eukaryota</taxon>
        <taxon>Metazoa</taxon>
        <taxon>Chordata</taxon>
        <taxon>Craniata</taxon>
        <taxon>Vertebrata</taxon>
        <taxon>Euteleostomi</taxon>
        <taxon>Actinopterygii</taxon>
        <taxon>Neopterygii</taxon>
        <taxon>Teleostei</taxon>
        <taxon>Ostariophysi</taxon>
        <taxon>Cypriniformes</taxon>
        <taxon>Cyprinidae</taxon>
        <taxon>Acrossocheilinae</taxon>
        <taxon>Onychostoma</taxon>
    </lineage>
</organism>
<evidence type="ECO:0000313" key="2">
    <source>
        <dbReference type="Proteomes" id="UP000579812"/>
    </source>
</evidence>
<sequence>MGDGEMLCFGPAAINLRKPERERLEAQNTPLDAKSAFFVTDTDEKGFVHHHAVDYSESLQAKYSFTQNNKVMEIHRSTVILLLLLSVSSFTHGQPADVMRRYQKFLTQHQGPYVNVEMCTDEISDRNIGSETDRQQLIDIYQSVPKQLETHVTYTEPSGYCFYSRLSALADLQYCWQEDGQVLP</sequence>
<dbReference type="EMBL" id="JAAMOB010000003">
    <property type="protein sequence ID" value="KAF4115146.1"/>
    <property type="molecule type" value="Genomic_DNA"/>
</dbReference>
<comment type="caution">
    <text evidence="1">The sequence shown here is derived from an EMBL/GenBank/DDBJ whole genome shotgun (WGS) entry which is preliminary data.</text>
</comment>
<dbReference type="Proteomes" id="UP000579812">
    <property type="component" value="Unassembled WGS sequence"/>
</dbReference>
<protein>
    <submittedName>
        <fullName evidence="1">Uncharacterized protein</fullName>
    </submittedName>
</protein>
<evidence type="ECO:0000313" key="1">
    <source>
        <dbReference type="EMBL" id="KAF4115146.1"/>
    </source>
</evidence>